<feature type="active site" evidence="13">
    <location>
        <position position="10"/>
    </location>
</feature>
<evidence type="ECO:0000256" key="6">
    <source>
        <dbReference type="ARBA" id="ARBA00022840"/>
    </source>
</evidence>
<dbReference type="GO" id="GO:0071555">
    <property type="term" value="P:cell wall organization"/>
    <property type="evidence" value="ECO:0007669"/>
    <property type="project" value="UniProtKB-KW"/>
</dbReference>
<keyword evidence="8 12" id="KW-0133">Cell shape</keyword>
<dbReference type="InterPro" id="IPR011761">
    <property type="entry name" value="ATP-grasp"/>
</dbReference>
<dbReference type="FunFam" id="3.30.470.20:FF:000008">
    <property type="entry name" value="D-alanine--D-alanine ligase"/>
    <property type="match status" value="1"/>
</dbReference>
<feature type="active site" evidence="13">
    <location>
        <position position="315"/>
    </location>
</feature>
<organism evidence="18">
    <name type="scientific">Candidatus Paraimprobicoccus trichonymphae</name>
    <dbReference type="NCBI Taxonomy" id="3033793"/>
    <lineage>
        <taxon>Bacteria</taxon>
        <taxon>Bacillati</taxon>
        <taxon>Bacillota</taxon>
        <taxon>Clostridia</taxon>
        <taxon>Candidatus Paraimprobicoccus</taxon>
    </lineage>
</organism>
<evidence type="ECO:0000256" key="14">
    <source>
        <dbReference type="PIRSR" id="PIRSR039102-2"/>
    </source>
</evidence>
<dbReference type="KEGG" id="ptrh:RsTaC01_0696"/>
<comment type="similarity">
    <text evidence="2 12">Belongs to the D-alanine--D-alanine ligase family.</text>
</comment>
<feature type="active site" evidence="13">
    <location>
        <position position="180"/>
    </location>
</feature>
<comment type="pathway">
    <text evidence="12">Cell wall biogenesis; peptidoglycan biosynthesis.</text>
</comment>
<dbReference type="EC" id="6.3.2.4" evidence="12"/>
<dbReference type="InterPro" id="IPR013815">
    <property type="entry name" value="ATP_grasp_subdomain_1"/>
</dbReference>
<feature type="binding site" evidence="14">
    <location>
        <position position="130"/>
    </location>
    <ligand>
        <name>ATP</name>
        <dbReference type="ChEBI" id="CHEBI:30616"/>
    </ligand>
</feature>
<evidence type="ECO:0000256" key="15">
    <source>
        <dbReference type="PIRSR" id="PIRSR039102-3"/>
    </source>
</evidence>
<accession>A0AA48HZV7</accession>
<dbReference type="PANTHER" id="PTHR23132">
    <property type="entry name" value="D-ALANINE--D-ALANINE LIGASE"/>
    <property type="match status" value="1"/>
</dbReference>
<dbReference type="Pfam" id="PF07478">
    <property type="entry name" value="Dala_Dala_lig_C"/>
    <property type="match status" value="1"/>
</dbReference>
<dbReference type="InterPro" id="IPR011095">
    <property type="entry name" value="Dala_Dala_lig_C"/>
</dbReference>
<comment type="cofactor">
    <cofactor evidence="15">
        <name>Mg(2+)</name>
        <dbReference type="ChEBI" id="CHEBI:18420"/>
    </cofactor>
    <cofactor evidence="15">
        <name>Mn(2+)</name>
        <dbReference type="ChEBI" id="CHEBI:29035"/>
    </cofactor>
    <text evidence="15">Binds 2 magnesium or manganese ions per subunit.</text>
</comment>
<name>A0AA48HZV7_9FIRM</name>
<evidence type="ECO:0000313" key="18">
    <source>
        <dbReference type="EMBL" id="BED92811.1"/>
    </source>
</evidence>
<dbReference type="GO" id="GO:0046872">
    <property type="term" value="F:metal ion binding"/>
    <property type="evidence" value="ECO:0007669"/>
    <property type="project" value="UniProtKB-KW"/>
</dbReference>
<feature type="binding site" evidence="15">
    <location>
        <position position="290"/>
    </location>
    <ligand>
        <name>Mg(2+)</name>
        <dbReference type="ChEBI" id="CHEBI:18420"/>
        <label>1</label>
    </ligand>
</feature>
<feature type="binding site" evidence="14">
    <location>
        <begin position="210"/>
        <end position="217"/>
    </location>
    <ligand>
        <name>ATP</name>
        <dbReference type="ChEBI" id="CHEBI:30616"/>
    </ligand>
</feature>
<evidence type="ECO:0000256" key="13">
    <source>
        <dbReference type="PIRSR" id="PIRSR039102-1"/>
    </source>
</evidence>
<reference evidence="18" key="1">
    <citation type="journal article" date="2023" name="ISME J.">
        <title>Emergence of putative energy parasites within Clostridia revealed by genome analysis of a novel endosymbiotic clade.</title>
        <authorList>
            <person name="Takahashi K."/>
            <person name="Kuwahara H."/>
            <person name="Horikawa Y."/>
            <person name="Izawa K."/>
            <person name="Kato D."/>
            <person name="Inagaki T."/>
            <person name="Yuki M."/>
            <person name="Ohkuma M."/>
            <person name="Hongoh Y."/>
        </authorList>
    </citation>
    <scope>NUCLEOTIDE SEQUENCE</scope>
    <source>
        <strain evidence="18">RsTa-C01</strain>
    </source>
</reference>
<dbReference type="PANTHER" id="PTHR23132:SF25">
    <property type="entry name" value="D-ALANINE--D-ALANINE LIGASE A"/>
    <property type="match status" value="1"/>
</dbReference>
<keyword evidence="11 12" id="KW-0961">Cell wall biogenesis/degradation</keyword>
<dbReference type="InterPro" id="IPR016185">
    <property type="entry name" value="PreATP-grasp_dom_sf"/>
</dbReference>
<dbReference type="SUPFAM" id="SSF56059">
    <property type="entry name" value="Glutathione synthetase ATP-binding domain-like"/>
    <property type="match status" value="1"/>
</dbReference>
<evidence type="ECO:0000256" key="7">
    <source>
        <dbReference type="ARBA" id="ARBA00022842"/>
    </source>
</evidence>
<feature type="binding site" evidence="15">
    <location>
        <position position="304"/>
    </location>
    <ligand>
        <name>Mg(2+)</name>
        <dbReference type="ChEBI" id="CHEBI:18420"/>
        <label>2</label>
    </ligand>
</feature>
<feature type="domain" description="ATP-grasp" evidence="17">
    <location>
        <begin position="134"/>
        <end position="337"/>
    </location>
</feature>
<evidence type="ECO:0000256" key="12">
    <source>
        <dbReference type="HAMAP-Rule" id="MF_00047"/>
    </source>
</evidence>
<feature type="binding site" evidence="14">
    <location>
        <begin position="303"/>
        <end position="304"/>
    </location>
    <ligand>
        <name>ATP</name>
        <dbReference type="ChEBI" id="CHEBI:30616"/>
    </ligand>
</feature>
<protein>
    <recommendedName>
        <fullName evidence="12">D-alanine--D-alanine ligase</fullName>
        <ecNumber evidence="12">6.3.2.4</ecNumber>
    </recommendedName>
    <alternativeName>
        <fullName evidence="12">D-Ala-D-Ala ligase</fullName>
    </alternativeName>
    <alternativeName>
        <fullName evidence="12">D-alanylalanine synthetase</fullName>
    </alternativeName>
</protein>
<dbReference type="Gene3D" id="3.30.470.20">
    <property type="entry name" value="ATP-grasp fold, B domain"/>
    <property type="match status" value="1"/>
</dbReference>
<evidence type="ECO:0000256" key="3">
    <source>
        <dbReference type="ARBA" id="ARBA00022598"/>
    </source>
</evidence>
<keyword evidence="6 16" id="KW-0067">ATP-binding</keyword>
<dbReference type="NCBIfam" id="TIGR01205">
    <property type="entry name" value="D_ala_D_alaTIGR"/>
    <property type="match status" value="1"/>
</dbReference>
<dbReference type="Proteomes" id="UP001335720">
    <property type="component" value="Chromosome"/>
</dbReference>
<dbReference type="HAMAP" id="MF_00047">
    <property type="entry name" value="Dala_Dala_lig"/>
    <property type="match status" value="1"/>
</dbReference>
<dbReference type="Pfam" id="PF01820">
    <property type="entry name" value="Dala_Dala_lig_N"/>
    <property type="match status" value="1"/>
</dbReference>
<dbReference type="Gene3D" id="3.30.1490.20">
    <property type="entry name" value="ATP-grasp fold, A domain"/>
    <property type="match status" value="1"/>
</dbReference>
<proteinExistence type="inferred from homology"/>
<gene>
    <name evidence="12" type="primary">ddl</name>
    <name evidence="18" type="ORF">RsTaC01_0696</name>
</gene>
<dbReference type="GO" id="GO:0008360">
    <property type="term" value="P:regulation of cell shape"/>
    <property type="evidence" value="ECO:0007669"/>
    <property type="project" value="UniProtKB-KW"/>
</dbReference>
<dbReference type="GO" id="GO:0008716">
    <property type="term" value="F:D-alanine-D-alanine ligase activity"/>
    <property type="evidence" value="ECO:0007669"/>
    <property type="project" value="UniProtKB-UniRule"/>
</dbReference>
<evidence type="ECO:0000256" key="4">
    <source>
        <dbReference type="ARBA" id="ARBA00022723"/>
    </source>
</evidence>
<evidence type="ECO:0000259" key="17">
    <source>
        <dbReference type="PROSITE" id="PS50975"/>
    </source>
</evidence>
<dbReference type="InterPro" id="IPR005905">
    <property type="entry name" value="D_ala_D_ala"/>
</dbReference>
<evidence type="ECO:0000256" key="2">
    <source>
        <dbReference type="ARBA" id="ARBA00010871"/>
    </source>
</evidence>
<keyword evidence="7 15" id="KW-0460">Magnesium</keyword>
<dbReference type="GO" id="GO:0005829">
    <property type="term" value="C:cytosol"/>
    <property type="evidence" value="ECO:0007669"/>
    <property type="project" value="TreeGrafter"/>
</dbReference>
<feature type="binding site" evidence="14">
    <location>
        <begin position="180"/>
        <end position="181"/>
    </location>
    <ligand>
        <name>ATP</name>
        <dbReference type="ChEBI" id="CHEBI:30616"/>
    </ligand>
</feature>
<dbReference type="NCBIfam" id="NF002528">
    <property type="entry name" value="PRK01966.1-4"/>
    <property type="match status" value="1"/>
</dbReference>
<sequence>MIIFGGNSTEHEVSIISASNVIKNISKEKYNLFLVRINKKGEWYLYSGDINNILNKNWENDKNNKKVLIFPNVGIVIIEKDSYKTINIDVAFPVLHGKNGEDGTIQGLLKLANIPVVGCETASSAVCMDKIFTNSILKFNNINKPDFMWFYYYDFEKNPEKYLNQVEKFPVFIKPANSGSSIGVNRAYNKQELENFIKIASGYDEKILVENAIIGQEVECSVIGNEDLTASILGEIVTKDGFYDYDGKYINDTSELIIPARLSEKITNQVKNIVLKSYKILGCKGFARVDLLVEKNSNEIYLNEINTIPGFTTISMYPKLMNEIGYKMPKLIDNLVDLALKNYKNV</sequence>
<evidence type="ECO:0000256" key="9">
    <source>
        <dbReference type="ARBA" id="ARBA00022984"/>
    </source>
</evidence>
<feature type="binding site" evidence="14">
    <location>
        <begin position="172"/>
        <end position="174"/>
    </location>
    <ligand>
        <name>ATP</name>
        <dbReference type="ChEBI" id="CHEBI:30616"/>
    </ligand>
</feature>
<comment type="subcellular location">
    <subcellularLocation>
        <location evidence="12">Cytoplasm</location>
    </subcellularLocation>
</comment>
<keyword evidence="12" id="KW-0963">Cytoplasm</keyword>
<keyword evidence="10 15" id="KW-0464">Manganese</keyword>
<evidence type="ECO:0000256" key="5">
    <source>
        <dbReference type="ARBA" id="ARBA00022741"/>
    </source>
</evidence>
<dbReference type="AlphaFoldDB" id="A0AA48HZV7"/>
<evidence type="ECO:0000256" key="11">
    <source>
        <dbReference type="ARBA" id="ARBA00023316"/>
    </source>
</evidence>
<evidence type="ECO:0000256" key="10">
    <source>
        <dbReference type="ARBA" id="ARBA00023211"/>
    </source>
</evidence>
<feature type="binding site" evidence="15">
    <location>
        <position position="306"/>
    </location>
    <ligand>
        <name>Mg(2+)</name>
        <dbReference type="ChEBI" id="CHEBI:18420"/>
        <label>2</label>
    </ligand>
</feature>
<feature type="binding site" evidence="15">
    <location>
        <position position="304"/>
    </location>
    <ligand>
        <name>Mg(2+)</name>
        <dbReference type="ChEBI" id="CHEBI:18420"/>
        <label>1</label>
    </ligand>
</feature>
<comment type="catalytic activity">
    <reaction evidence="12">
        <text>2 D-alanine + ATP = D-alanyl-D-alanine + ADP + phosphate + H(+)</text>
        <dbReference type="Rhea" id="RHEA:11224"/>
        <dbReference type="ChEBI" id="CHEBI:15378"/>
        <dbReference type="ChEBI" id="CHEBI:30616"/>
        <dbReference type="ChEBI" id="CHEBI:43474"/>
        <dbReference type="ChEBI" id="CHEBI:57416"/>
        <dbReference type="ChEBI" id="CHEBI:57822"/>
        <dbReference type="ChEBI" id="CHEBI:456216"/>
        <dbReference type="EC" id="6.3.2.4"/>
    </reaction>
</comment>
<evidence type="ECO:0000256" key="1">
    <source>
        <dbReference type="ARBA" id="ARBA00001936"/>
    </source>
</evidence>
<evidence type="ECO:0000256" key="16">
    <source>
        <dbReference type="PROSITE-ProRule" id="PRU00409"/>
    </source>
</evidence>
<comment type="cofactor">
    <cofactor evidence="1">
        <name>Mn(2+)</name>
        <dbReference type="ChEBI" id="CHEBI:29035"/>
    </cofactor>
</comment>
<dbReference type="EMBL" id="AP027925">
    <property type="protein sequence ID" value="BED92811.1"/>
    <property type="molecule type" value="Genomic_DNA"/>
</dbReference>
<dbReference type="SUPFAM" id="SSF52440">
    <property type="entry name" value="PreATP-grasp domain"/>
    <property type="match status" value="1"/>
</dbReference>
<dbReference type="GO" id="GO:0005524">
    <property type="term" value="F:ATP binding"/>
    <property type="evidence" value="ECO:0007669"/>
    <property type="project" value="UniProtKB-UniRule"/>
</dbReference>
<dbReference type="GO" id="GO:0009252">
    <property type="term" value="P:peptidoglycan biosynthetic process"/>
    <property type="evidence" value="ECO:0007669"/>
    <property type="project" value="UniProtKB-UniRule"/>
</dbReference>
<dbReference type="InterPro" id="IPR011127">
    <property type="entry name" value="Dala_Dala_lig_N"/>
</dbReference>
<keyword evidence="9 12" id="KW-0573">Peptidoglycan synthesis</keyword>
<evidence type="ECO:0000256" key="8">
    <source>
        <dbReference type="ARBA" id="ARBA00022960"/>
    </source>
</evidence>
<dbReference type="PIRSF" id="PIRSF039102">
    <property type="entry name" value="Ddl/VanB"/>
    <property type="match status" value="1"/>
</dbReference>
<dbReference type="InterPro" id="IPR000291">
    <property type="entry name" value="D-Ala_lig_Van_CS"/>
</dbReference>
<keyword evidence="5 14" id="KW-0547">Nucleotide-binding</keyword>
<dbReference type="PROSITE" id="PS00843">
    <property type="entry name" value="DALA_DALA_LIGASE_1"/>
    <property type="match status" value="1"/>
</dbReference>
<keyword evidence="4 15" id="KW-0479">Metal-binding</keyword>
<keyword evidence="3 12" id="KW-0436">Ligase</keyword>
<dbReference type="PROSITE" id="PS50975">
    <property type="entry name" value="ATP_GRASP"/>
    <property type="match status" value="1"/>
</dbReference>
<dbReference type="PROSITE" id="PS00844">
    <property type="entry name" value="DALA_DALA_LIGASE_2"/>
    <property type="match status" value="1"/>
</dbReference>
<dbReference type="Gene3D" id="3.40.50.20">
    <property type="match status" value="1"/>
</dbReference>
<comment type="function">
    <text evidence="12">Cell wall formation.</text>
</comment>